<dbReference type="PROSITE" id="PS50011">
    <property type="entry name" value="PROTEIN_KINASE_DOM"/>
    <property type="match status" value="1"/>
</dbReference>
<dbReference type="GO" id="GO:0060271">
    <property type="term" value="P:cilium assembly"/>
    <property type="evidence" value="ECO:0007669"/>
    <property type="project" value="Ensembl"/>
</dbReference>
<reference evidence="16" key="3">
    <citation type="submission" date="2025-09" db="UniProtKB">
        <authorList>
            <consortium name="Ensembl"/>
        </authorList>
    </citation>
    <scope>IDENTIFICATION</scope>
</reference>
<evidence type="ECO:0000256" key="10">
    <source>
        <dbReference type="ARBA" id="ARBA00022842"/>
    </source>
</evidence>
<dbReference type="GO" id="GO:0004674">
    <property type="term" value="F:protein serine/threonine kinase activity"/>
    <property type="evidence" value="ECO:0007669"/>
    <property type="project" value="UniProtKB-KW"/>
</dbReference>
<keyword evidence="5" id="KW-0808">Transferase</keyword>
<proteinExistence type="inferred from homology"/>
<keyword evidence="10" id="KW-0460">Magnesium</keyword>
<dbReference type="GO" id="GO:0005524">
    <property type="term" value="F:ATP binding"/>
    <property type="evidence" value="ECO:0007669"/>
    <property type="project" value="UniProtKB-UniRule"/>
</dbReference>
<evidence type="ECO:0000256" key="5">
    <source>
        <dbReference type="ARBA" id="ARBA00022679"/>
    </source>
</evidence>
<reference evidence="16" key="2">
    <citation type="submission" date="2025-08" db="UniProtKB">
        <authorList>
            <consortium name="Ensembl"/>
        </authorList>
    </citation>
    <scope>IDENTIFICATION</scope>
</reference>
<feature type="compositionally biased region" description="Basic and acidic residues" evidence="14">
    <location>
        <begin position="350"/>
        <end position="367"/>
    </location>
</feature>
<feature type="domain" description="Protein kinase" evidence="15">
    <location>
        <begin position="4"/>
        <end position="258"/>
    </location>
</feature>
<keyword evidence="17" id="KW-1185">Reference proteome</keyword>
<dbReference type="CDD" id="cd08218">
    <property type="entry name" value="STKc_Nek1"/>
    <property type="match status" value="1"/>
</dbReference>
<dbReference type="GO" id="GO:0000242">
    <property type="term" value="C:pericentriolar material"/>
    <property type="evidence" value="ECO:0007669"/>
    <property type="project" value="Ensembl"/>
</dbReference>
<keyword evidence="7 13" id="KW-0547">Nucleotide-binding</keyword>
<feature type="region of interest" description="Disordered" evidence="14">
    <location>
        <begin position="673"/>
        <end position="711"/>
    </location>
</feature>
<evidence type="ECO:0000256" key="2">
    <source>
        <dbReference type="ARBA" id="ARBA00010886"/>
    </source>
</evidence>
<gene>
    <name evidence="16" type="primary">NEK1</name>
</gene>
<dbReference type="GO" id="GO:0005829">
    <property type="term" value="C:cytosol"/>
    <property type="evidence" value="ECO:0007669"/>
    <property type="project" value="Ensembl"/>
</dbReference>
<reference evidence="16 17" key="1">
    <citation type="submission" date="2019-11" db="EMBL/GenBank/DDBJ databases">
        <title>Strigops habroptila (kakapo) genome, bStrHab1, primary haplotype, v2.</title>
        <authorList>
            <person name="Jarvis E.D."/>
            <person name="Howard J."/>
            <person name="Rhie A."/>
            <person name="Phillippy A."/>
            <person name="Korlach J."/>
            <person name="Digby A."/>
            <person name="Iorns D."/>
            <person name="Eason D."/>
            <person name="Robertson B."/>
            <person name="Raemaekers T."/>
            <person name="Howe K."/>
            <person name="Lewin H."/>
            <person name="Damas J."/>
            <person name="Hastie A."/>
            <person name="Tracey A."/>
            <person name="Chow W."/>
            <person name="Fedrigo O."/>
        </authorList>
    </citation>
    <scope>NUCLEOTIDE SEQUENCE [LARGE SCALE GENOMIC DNA]</scope>
</reference>
<dbReference type="AlphaFoldDB" id="A0A672TVS9"/>
<dbReference type="FunFam" id="3.30.200.20:FF:000097">
    <property type="entry name" value="Probable serine/threonine-protein kinase nek1"/>
    <property type="match status" value="1"/>
</dbReference>
<evidence type="ECO:0000256" key="12">
    <source>
        <dbReference type="ARBA" id="ARBA00048679"/>
    </source>
</evidence>
<dbReference type="InterPro" id="IPR017441">
    <property type="entry name" value="Protein_kinase_ATP_BS"/>
</dbReference>
<evidence type="ECO:0000256" key="3">
    <source>
        <dbReference type="ARBA" id="ARBA00012513"/>
    </source>
</evidence>
<dbReference type="FunFam" id="1.10.510.10:FF:000172">
    <property type="entry name" value="serine/threonine-protein kinase Nek1 isoform X1"/>
    <property type="match status" value="1"/>
</dbReference>
<protein>
    <recommendedName>
        <fullName evidence="3">non-specific serine/threonine protein kinase</fullName>
        <ecNumber evidence="3">2.7.11.1</ecNumber>
    </recommendedName>
</protein>
<feature type="region of interest" description="Disordered" evidence="14">
    <location>
        <begin position="603"/>
        <end position="623"/>
    </location>
</feature>
<dbReference type="InterPro" id="IPR008271">
    <property type="entry name" value="Ser/Thr_kinase_AS"/>
</dbReference>
<evidence type="ECO:0000256" key="8">
    <source>
        <dbReference type="ARBA" id="ARBA00022777"/>
    </source>
</evidence>
<evidence type="ECO:0000256" key="6">
    <source>
        <dbReference type="ARBA" id="ARBA00022723"/>
    </source>
</evidence>
<feature type="compositionally biased region" description="Basic and acidic residues" evidence="14">
    <location>
        <begin position="326"/>
        <end position="336"/>
    </location>
</feature>
<feature type="binding site" evidence="13">
    <location>
        <position position="33"/>
    </location>
    <ligand>
        <name>ATP</name>
        <dbReference type="ChEBI" id="CHEBI:30616"/>
    </ligand>
</feature>
<dbReference type="Gene3D" id="1.10.510.10">
    <property type="entry name" value="Transferase(Phosphotransferase) domain 1"/>
    <property type="match status" value="1"/>
</dbReference>
<feature type="region of interest" description="Disordered" evidence="14">
    <location>
        <begin position="1006"/>
        <end position="1035"/>
    </location>
</feature>
<comment type="catalytic activity">
    <reaction evidence="12">
        <text>L-seryl-[protein] + ATP = O-phospho-L-seryl-[protein] + ADP + H(+)</text>
        <dbReference type="Rhea" id="RHEA:17989"/>
        <dbReference type="Rhea" id="RHEA-COMP:9863"/>
        <dbReference type="Rhea" id="RHEA-COMP:11604"/>
        <dbReference type="ChEBI" id="CHEBI:15378"/>
        <dbReference type="ChEBI" id="CHEBI:29999"/>
        <dbReference type="ChEBI" id="CHEBI:30616"/>
        <dbReference type="ChEBI" id="CHEBI:83421"/>
        <dbReference type="ChEBI" id="CHEBI:456216"/>
        <dbReference type="EC" id="2.7.11.1"/>
    </reaction>
</comment>
<name>A0A672TVS9_STRHB</name>
<evidence type="ECO:0000256" key="7">
    <source>
        <dbReference type="ARBA" id="ARBA00022741"/>
    </source>
</evidence>
<feature type="region of interest" description="Disordered" evidence="14">
    <location>
        <begin position="520"/>
        <end position="541"/>
    </location>
</feature>
<evidence type="ECO:0000256" key="14">
    <source>
        <dbReference type="SAM" id="MobiDB-lite"/>
    </source>
</evidence>
<evidence type="ECO:0000256" key="4">
    <source>
        <dbReference type="ARBA" id="ARBA00022527"/>
    </source>
</evidence>
<dbReference type="PANTHER" id="PTHR44899">
    <property type="entry name" value="CAMK FAMILY PROTEIN KINASE"/>
    <property type="match status" value="1"/>
</dbReference>
<dbReference type="GO" id="GO:0034451">
    <property type="term" value="C:centriolar satellite"/>
    <property type="evidence" value="ECO:0007669"/>
    <property type="project" value="Ensembl"/>
</dbReference>
<evidence type="ECO:0000313" key="17">
    <source>
        <dbReference type="Proteomes" id="UP000472266"/>
    </source>
</evidence>
<comment type="similarity">
    <text evidence="2">Belongs to the protein kinase superfamily. NEK Ser/Thr protein kinase family. NIMA subfamily.</text>
</comment>
<dbReference type="GeneTree" id="ENSGT00940000158460"/>
<dbReference type="InterPro" id="IPR000719">
    <property type="entry name" value="Prot_kinase_dom"/>
</dbReference>
<feature type="compositionally biased region" description="Polar residues" evidence="14">
    <location>
        <begin position="859"/>
        <end position="871"/>
    </location>
</feature>
<keyword evidence="8" id="KW-0418">Kinase</keyword>
<dbReference type="EC" id="2.7.11.1" evidence="3"/>
<comment type="catalytic activity">
    <reaction evidence="11">
        <text>L-threonyl-[protein] + ATP = O-phospho-L-threonyl-[protein] + ADP + H(+)</text>
        <dbReference type="Rhea" id="RHEA:46608"/>
        <dbReference type="Rhea" id="RHEA-COMP:11060"/>
        <dbReference type="Rhea" id="RHEA-COMP:11605"/>
        <dbReference type="ChEBI" id="CHEBI:15378"/>
        <dbReference type="ChEBI" id="CHEBI:30013"/>
        <dbReference type="ChEBI" id="CHEBI:30616"/>
        <dbReference type="ChEBI" id="CHEBI:61977"/>
        <dbReference type="ChEBI" id="CHEBI:456216"/>
        <dbReference type="EC" id="2.7.11.1"/>
    </reaction>
</comment>
<dbReference type="InParanoid" id="A0A672TVS9"/>
<dbReference type="OMA" id="ELNEEWH"/>
<dbReference type="GO" id="GO:0005654">
    <property type="term" value="C:nucleoplasm"/>
    <property type="evidence" value="ECO:0007669"/>
    <property type="project" value="Ensembl"/>
</dbReference>
<feature type="compositionally biased region" description="Pro residues" evidence="14">
    <location>
        <begin position="610"/>
        <end position="621"/>
    </location>
</feature>
<sequence>MDKYIKVRKIGEGSFGKAFLVKAKENGQQYVIKEINISKMSNKEREESRREVAVLANMKHPNIVLYRESFEENGCLYIVMDYCEGGDLFKKINAQKGILFSEDQILDWFVQICLALKHIHDRKILHRDIKSQNIFLTKDGTIQLGDFGIARVLNSTAELARTCIGTPYYLSPEICQNKPYNNKSDIWALGCVLYEMCTLKHAFEAGNMKNLVLKIISGPFPPVSTHYSYDLRNLLSQLFKRNPRNRPSVNSILEKNFIAKRVEKFLTPQLIAEEFNHKIFQKFGQHAAPAKRPAQEQILASAAPAQKITKPAAKYGVPLVMRKPCDISKKPNDKKPLAKSRQAFPMKKMNPGEERRKMFESKNDKVKPSNLSSLSMERINRAREQGWRNVLGSGGSGDVKAPYYGGGGGVGPFPVSSRGQYEHYHAIFDQLQQQHENIRVAQEREAKLRARLQGREVLERYGCIPLEVAYRAKQVEEFWQRKREAMENKARAEGHMEYLARLRQIRLQNFNERQQIRAKLRGEKNEAASSDGQESSEEAELKRKKIEVQKAQAKARAAVLKEQLEQKRKEACERERRAWEEHLIAKGVKNPNVPFHMGAVEHSPVHGPQEPEPAVPKPQLPAKPSTPVISMTSALKEVGVVGTFKGTILSDMYWPLFQNKREILRRLNQNLKAQEDEKGKKECQNISESGGSEDGKEQQEGDQPILGDRKKWKSGASELVVPLAQLTMEDSLSGTDRQTLGEVIKLDIGEPHRKVWGKSPTDSVLKILGEAKSQLQTDLLEELDVYDLILEPDDLEAEMLEETEDKKHQNKESRKFPITVNEVWICNGLSFTTSETCSSDSLQPEPLFQRVIQPTAVPTDSPVLSAQSSQEEPLVPRSRSISPAKNKGKSSLLIGLSTGLFDANDPKLLRTCSLPDLYKLYRTLVDVPSVADVQHQHNLEIDDTEDEQAKEGPSDSEDIMFEEADTDLQELRASMEQLLREQPSEEFSEEEESTLKANVIECITNGTELDEGDENNPSSESALNEEWQSDNSDGEIASECEECDSIFSHLEELRYNLEREIGFDKFMEVYEKIKAIHEDEDENIDICSSIVQSILGNEHKHLYAKILHLVMADGAYQEVIDEFILQALPRLAQVTRHMSSS</sequence>
<evidence type="ECO:0000256" key="1">
    <source>
        <dbReference type="ARBA" id="ARBA00001946"/>
    </source>
</evidence>
<evidence type="ECO:0000256" key="9">
    <source>
        <dbReference type="ARBA" id="ARBA00022840"/>
    </source>
</evidence>
<dbReference type="SUPFAM" id="SSF56112">
    <property type="entry name" value="Protein kinase-like (PK-like)"/>
    <property type="match status" value="1"/>
</dbReference>
<dbReference type="Ensembl" id="ENSSHBT00005007313.1">
    <property type="protein sequence ID" value="ENSSHBP00005006061.1"/>
    <property type="gene ID" value="ENSSHBG00005005255.1"/>
</dbReference>
<keyword evidence="9 13" id="KW-0067">ATP-binding</keyword>
<comment type="cofactor">
    <cofactor evidence="1">
        <name>Mg(2+)</name>
        <dbReference type="ChEBI" id="CHEBI:18420"/>
    </cofactor>
</comment>
<dbReference type="PROSITE" id="PS00108">
    <property type="entry name" value="PROTEIN_KINASE_ST"/>
    <property type="match status" value="1"/>
</dbReference>
<feature type="region of interest" description="Disordered" evidence="14">
    <location>
        <begin position="938"/>
        <end position="958"/>
    </location>
</feature>
<dbReference type="Gene3D" id="3.30.200.20">
    <property type="entry name" value="Phosphorylase Kinase, domain 1"/>
    <property type="match status" value="1"/>
</dbReference>
<evidence type="ECO:0000313" key="16">
    <source>
        <dbReference type="Ensembl" id="ENSSHBP00005006061.1"/>
    </source>
</evidence>
<evidence type="ECO:0000259" key="15">
    <source>
        <dbReference type="PROSITE" id="PS50011"/>
    </source>
</evidence>
<feature type="compositionally biased region" description="Basic and acidic residues" evidence="14">
    <location>
        <begin position="673"/>
        <end position="683"/>
    </location>
</feature>
<feature type="region of interest" description="Disordered" evidence="14">
    <location>
        <begin position="859"/>
        <end position="887"/>
    </location>
</feature>
<dbReference type="PROSITE" id="PS00107">
    <property type="entry name" value="PROTEIN_KINASE_ATP"/>
    <property type="match status" value="1"/>
</dbReference>
<dbReference type="PANTHER" id="PTHR44899:SF4">
    <property type="entry name" value="SERINE_THREONINE-PROTEIN KINASE NEK1"/>
    <property type="match status" value="1"/>
</dbReference>
<dbReference type="Proteomes" id="UP000472266">
    <property type="component" value="Chromosome 8"/>
</dbReference>
<keyword evidence="6" id="KW-0479">Metal-binding</keyword>
<dbReference type="GO" id="GO:0046872">
    <property type="term" value="F:metal ion binding"/>
    <property type="evidence" value="ECO:0007669"/>
    <property type="project" value="UniProtKB-KW"/>
</dbReference>
<keyword evidence="4" id="KW-0723">Serine/threonine-protein kinase</keyword>
<evidence type="ECO:0000256" key="13">
    <source>
        <dbReference type="PROSITE-ProRule" id="PRU10141"/>
    </source>
</evidence>
<dbReference type="InterPro" id="IPR051131">
    <property type="entry name" value="NEK_Ser/Thr_kinase_NIMA"/>
</dbReference>
<dbReference type="GO" id="GO:0005929">
    <property type="term" value="C:cilium"/>
    <property type="evidence" value="ECO:0007669"/>
    <property type="project" value="Ensembl"/>
</dbReference>
<dbReference type="SMART" id="SM00220">
    <property type="entry name" value="S_TKc"/>
    <property type="match status" value="1"/>
</dbReference>
<dbReference type="Pfam" id="PF00069">
    <property type="entry name" value="Pkinase"/>
    <property type="match status" value="1"/>
</dbReference>
<feature type="region of interest" description="Disordered" evidence="14">
    <location>
        <begin position="326"/>
        <end position="370"/>
    </location>
</feature>
<organism evidence="16 17">
    <name type="scientific">Strigops habroptila</name>
    <name type="common">Kakapo</name>
    <dbReference type="NCBI Taxonomy" id="2489341"/>
    <lineage>
        <taxon>Eukaryota</taxon>
        <taxon>Metazoa</taxon>
        <taxon>Chordata</taxon>
        <taxon>Craniata</taxon>
        <taxon>Vertebrata</taxon>
        <taxon>Euteleostomi</taxon>
        <taxon>Archelosauria</taxon>
        <taxon>Archosauria</taxon>
        <taxon>Dinosauria</taxon>
        <taxon>Saurischia</taxon>
        <taxon>Theropoda</taxon>
        <taxon>Coelurosauria</taxon>
        <taxon>Aves</taxon>
        <taxon>Neognathae</taxon>
        <taxon>Neoaves</taxon>
        <taxon>Telluraves</taxon>
        <taxon>Australaves</taxon>
        <taxon>Psittaciformes</taxon>
        <taxon>Psittacidae</taxon>
        <taxon>Strigops</taxon>
    </lineage>
</organism>
<accession>A0A672TVS9</accession>
<dbReference type="InterPro" id="IPR011009">
    <property type="entry name" value="Kinase-like_dom_sf"/>
</dbReference>
<evidence type="ECO:0000256" key="11">
    <source>
        <dbReference type="ARBA" id="ARBA00047899"/>
    </source>
</evidence>